<dbReference type="RefSeq" id="XP_058307054.1">
    <property type="nucleotide sequence ID" value="XM_058454805.1"/>
</dbReference>
<evidence type="ECO:0000313" key="3">
    <source>
        <dbReference type="Proteomes" id="UP001150904"/>
    </source>
</evidence>
<feature type="region of interest" description="Disordered" evidence="1">
    <location>
        <begin position="1"/>
        <end position="60"/>
    </location>
</feature>
<proteinExistence type="predicted"/>
<accession>A0A9W9MD14</accession>
<sequence>MPWGIDSRGTATVIFKAPHFSPTRQGGEMQRPHRSDRERPKHHSAGLHSGSRHRIPNGADGREKWAMMQECAVRNLAASKADQWISRPTSVERLDHHPLLRIECAKHRTIEARGGILAQTTNSRPRAGLAPRYLLFLHV</sequence>
<reference evidence="2" key="1">
    <citation type="submission" date="2022-12" db="EMBL/GenBank/DDBJ databases">
        <authorList>
            <person name="Petersen C."/>
        </authorList>
    </citation>
    <scope>NUCLEOTIDE SEQUENCE</scope>
    <source>
        <strain evidence="2">IBT 15544</strain>
    </source>
</reference>
<dbReference type="GeneID" id="83182106"/>
<feature type="compositionally biased region" description="Basic and acidic residues" evidence="1">
    <location>
        <begin position="30"/>
        <end position="39"/>
    </location>
</feature>
<organism evidence="2 3">
    <name type="scientific">Penicillium cinerascens</name>
    <dbReference type="NCBI Taxonomy" id="70096"/>
    <lineage>
        <taxon>Eukaryota</taxon>
        <taxon>Fungi</taxon>
        <taxon>Dikarya</taxon>
        <taxon>Ascomycota</taxon>
        <taxon>Pezizomycotina</taxon>
        <taxon>Eurotiomycetes</taxon>
        <taxon>Eurotiomycetidae</taxon>
        <taxon>Eurotiales</taxon>
        <taxon>Aspergillaceae</taxon>
        <taxon>Penicillium</taxon>
    </lineage>
</organism>
<name>A0A9W9MD14_9EURO</name>
<dbReference type="AlphaFoldDB" id="A0A9W9MD14"/>
<protein>
    <submittedName>
        <fullName evidence="2">Uncharacterized protein</fullName>
    </submittedName>
</protein>
<comment type="caution">
    <text evidence="2">The sequence shown here is derived from an EMBL/GenBank/DDBJ whole genome shotgun (WGS) entry which is preliminary data.</text>
</comment>
<evidence type="ECO:0000313" key="2">
    <source>
        <dbReference type="EMBL" id="KAJ5198626.1"/>
    </source>
</evidence>
<evidence type="ECO:0000256" key="1">
    <source>
        <dbReference type="SAM" id="MobiDB-lite"/>
    </source>
</evidence>
<dbReference type="EMBL" id="JAPQKR010000014">
    <property type="protein sequence ID" value="KAJ5198626.1"/>
    <property type="molecule type" value="Genomic_DNA"/>
</dbReference>
<feature type="compositionally biased region" description="Basic residues" evidence="1">
    <location>
        <begin position="40"/>
        <end position="55"/>
    </location>
</feature>
<gene>
    <name evidence="2" type="ORF">N7498_007743</name>
</gene>
<dbReference type="Proteomes" id="UP001150904">
    <property type="component" value="Unassembled WGS sequence"/>
</dbReference>
<keyword evidence="3" id="KW-1185">Reference proteome</keyword>
<reference evidence="2" key="2">
    <citation type="journal article" date="2023" name="IMA Fungus">
        <title>Comparative genomic study of the Penicillium genus elucidates a diverse pangenome and 15 lateral gene transfer events.</title>
        <authorList>
            <person name="Petersen C."/>
            <person name="Sorensen T."/>
            <person name="Nielsen M.R."/>
            <person name="Sondergaard T.E."/>
            <person name="Sorensen J.L."/>
            <person name="Fitzpatrick D.A."/>
            <person name="Frisvad J.C."/>
            <person name="Nielsen K.L."/>
        </authorList>
    </citation>
    <scope>NUCLEOTIDE SEQUENCE</scope>
    <source>
        <strain evidence="2">IBT 15544</strain>
    </source>
</reference>